<comment type="caution">
    <text evidence="2">The sequence shown here is derived from an EMBL/GenBank/DDBJ whole genome shotgun (WGS) entry which is preliminary data.</text>
</comment>
<name>A0A6A4P4I3_LUPAL</name>
<gene>
    <name evidence="2" type="ORF">Lalb_Chr16g0376311</name>
</gene>
<keyword evidence="1" id="KW-0812">Transmembrane</keyword>
<protein>
    <submittedName>
        <fullName evidence="2">Uncharacterized protein</fullName>
    </submittedName>
</protein>
<organism evidence="2 3">
    <name type="scientific">Lupinus albus</name>
    <name type="common">White lupine</name>
    <name type="synonym">Lupinus termis</name>
    <dbReference type="NCBI Taxonomy" id="3870"/>
    <lineage>
        <taxon>Eukaryota</taxon>
        <taxon>Viridiplantae</taxon>
        <taxon>Streptophyta</taxon>
        <taxon>Embryophyta</taxon>
        <taxon>Tracheophyta</taxon>
        <taxon>Spermatophyta</taxon>
        <taxon>Magnoliopsida</taxon>
        <taxon>eudicotyledons</taxon>
        <taxon>Gunneridae</taxon>
        <taxon>Pentapetalae</taxon>
        <taxon>rosids</taxon>
        <taxon>fabids</taxon>
        <taxon>Fabales</taxon>
        <taxon>Fabaceae</taxon>
        <taxon>Papilionoideae</taxon>
        <taxon>50 kb inversion clade</taxon>
        <taxon>genistoids sensu lato</taxon>
        <taxon>core genistoids</taxon>
        <taxon>Genisteae</taxon>
        <taxon>Lupinus</taxon>
    </lineage>
</organism>
<feature type="transmembrane region" description="Helical" evidence="1">
    <location>
        <begin position="25"/>
        <end position="49"/>
    </location>
</feature>
<keyword evidence="1" id="KW-0472">Membrane</keyword>
<dbReference type="AlphaFoldDB" id="A0A6A4P4I3"/>
<keyword evidence="1" id="KW-1133">Transmembrane helix</keyword>
<accession>A0A6A4P4I3</accession>
<keyword evidence="3" id="KW-1185">Reference proteome</keyword>
<reference evidence="3" key="1">
    <citation type="journal article" date="2020" name="Nat. Commun.">
        <title>Genome sequence of the cluster root forming white lupin.</title>
        <authorList>
            <person name="Hufnagel B."/>
            <person name="Marques A."/>
            <person name="Soriano A."/>
            <person name="Marques L."/>
            <person name="Divol F."/>
            <person name="Doumas P."/>
            <person name="Sallet E."/>
            <person name="Mancinotti D."/>
            <person name="Carrere S."/>
            <person name="Marande W."/>
            <person name="Arribat S."/>
            <person name="Keller J."/>
            <person name="Huneau C."/>
            <person name="Blein T."/>
            <person name="Aime D."/>
            <person name="Laguerre M."/>
            <person name="Taylor J."/>
            <person name="Schubert V."/>
            <person name="Nelson M."/>
            <person name="Geu-Flores F."/>
            <person name="Crespi M."/>
            <person name="Gallardo-Guerrero K."/>
            <person name="Delaux P.-M."/>
            <person name="Salse J."/>
            <person name="Berges H."/>
            <person name="Guyot R."/>
            <person name="Gouzy J."/>
            <person name="Peret B."/>
        </authorList>
    </citation>
    <scope>NUCLEOTIDE SEQUENCE [LARGE SCALE GENOMIC DNA]</scope>
    <source>
        <strain evidence="3">cv. Amiga</strain>
    </source>
</reference>
<evidence type="ECO:0000256" key="1">
    <source>
        <dbReference type="SAM" id="Phobius"/>
    </source>
</evidence>
<dbReference type="Proteomes" id="UP000447434">
    <property type="component" value="Chromosome 16"/>
</dbReference>
<evidence type="ECO:0000313" key="2">
    <source>
        <dbReference type="EMBL" id="KAE9596460.1"/>
    </source>
</evidence>
<evidence type="ECO:0000313" key="3">
    <source>
        <dbReference type="Proteomes" id="UP000447434"/>
    </source>
</evidence>
<sequence length="52" mass="6043">MALQSHMNYISLTMNSLFQSLNLHLFYKSLSIMVCVQYTLFSLSLLILFNIP</sequence>
<dbReference type="EMBL" id="WOCE01000016">
    <property type="protein sequence ID" value="KAE9596460.1"/>
    <property type="molecule type" value="Genomic_DNA"/>
</dbReference>
<proteinExistence type="predicted"/>